<evidence type="ECO:0000313" key="4">
    <source>
        <dbReference type="Proteomes" id="UP000017559"/>
    </source>
</evidence>
<name>V2Y742_MONRO</name>
<organism evidence="3 4">
    <name type="scientific">Moniliophthora roreri (strain MCA 2997)</name>
    <name type="common">Cocoa frosty pod rot fungus</name>
    <name type="synonym">Crinipellis roreri</name>
    <dbReference type="NCBI Taxonomy" id="1381753"/>
    <lineage>
        <taxon>Eukaryota</taxon>
        <taxon>Fungi</taxon>
        <taxon>Dikarya</taxon>
        <taxon>Basidiomycota</taxon>
        <taxon>Agaricomycotina</taxon>
        <taxon>Agaricomycetes</taxon>
        <taxon>Agaricomycetidae</taxon>
        <taxon>Agaricales</taxon>
        <taxon>Marasmiineae</taxon>
        <taxon>Marasmiaceae</taxon>
        <taxon>Moniliophthora</taxon>
    </lineage>
</organism>
<reference evidence="3 4" key="1">
    <citation type="journal article" date="2014" name="BMC Genomics">
        <title>Genome and secretome analysis of the hemibiotrophic fungal pathogen, Moniliophthora roreri, which causes frosty pod rot disease of cacao: mechanisms of the biotrophic and necrotrophic phases.</title>
        <authorList>
            <person name="Meinhardt L.W."/>
            <person name="Costa G.G.L."/>
            <person name="Thomazella D.P.T."/>
            <person name="Teixeira P.J.P.L."/>
            <person name="Carazzolle M.F."/>
            <person name="Schuster S.C."/>
            <person name="Carlson J.E."/>
            <person name="Guiltinan M.J."/>
            <person name="Mieczkowski P."/>
            <person name="Farmer A."/>
            <person name="Ramaraj T."/>
            <person name="Crozier J."/>
            <person name="Davis R.E."/>
            <person name="Shao J."/>
            <person name="Melnick R.L."/>
            <person name="Pereira G.A.G."/>
            <person name="Bailey B.A."/>
        </authorList>
    </citation>
    <scope>NUCLEOTIDE SEQUENCE [LARGE SCALE GENOMIC DNA]</scope>
    <source>
        <strain evidence="3 4">MCA 2997</strain>
    </source>
</reference>
<evidence type="ECO:0000256" key="2">
    <source>
        <dbReference type="SAM" id="SignalP"/>
    </source>
</evidence>
<dbReference type="AlphaFoldDB" id="V2Y742"/>
<evidence type="ECO:0000256" key="1">
    <source>
        <dbReference type="SAM" id="MobiDB-lite"/>
    </source>
</evidence>
<comment type="caution">
    <text evidence="3">The sequence shown here is derived from an EMBL/GenBank/DDBJ whole genome shotgun (WGS) entry which is preliminary data.</text>
</comment>
<dbReference type="Proteomes" id="UP000017559">
    <property type="component" value="Unassembled WGS sequence"/>
</dbReference>
<dbReference type="KEGG" id="mrr:Moror_10906"/>
<dbReference type="EMBL" id="AWSO01000775">
    <property type="protein sequence ID" value="ESK87494.1"/>
    <property type="molecule type" value="Genomic_DNA"/>
</dbReference>
<feature type="region of interest" description="Disordered" evidence="1">
    <location>
        <begin position="90"/>
        <end position="110"/>
    </location>
</feature>
<keyword evidence="2" id="KW-0732">Signal</keyword>
<sequence length="209" mass="22409">MKLLSALVAVLTVSCASAAITVRFPKLKRDGTSTLSLSEANHYGSPAPFVPGWYYGNTPSLAPDLPWLKDKVGFFFFRLSFVFPKPNTRLTEPLRQDTTNPQPSQVPPPPSGVYTPTFTGLTGAIQADDYITFGLVDTVQDCEQMCDGVSGCAFFNTYHDVNGKDGSPLLTCSLYASCHGAELATNTGGQTQPDGSVNFITDSDGYCKA</sequence>
<dbReference type="STRING" id="1381753.V2Y742"/>
<dbReference type="OrthoDB" id="271448at2759"/>
<gene>
    <name evidence="3" type="ORF">Moror_10906</name>
</gene>
<dbReference type="PROSITE" id="PS51257">
    <property type="entry name" value="PROKAR_LIPOPROTEIN"/>
    <property type="match status" value="1"/>
</dbReference>
<keyword evidence="4" id="KW-1185">Reference proteome</keyword>
<proteinExistence type="predicted"/>
<feature type="signal peptide" evidence="2">
    <location>
        <begin position="1"/>
        <end position="18"/>
    </location>
</feature>
<accession>V2Y742</accession>
<feature type="chain" id="PRO_5004712805" evidence="2">
    <location>
        <begin position="19"/>
        <end position="209"/>
    </location>
</feature>
<dbReference type="HOGENOM" id="CLU_083070_0_0_1"/>
<protein>
    <submittedName>
        <fullName evidence="3">Fruit-body specific protein a</fullName>
    </submittedName>
</protein>
<evidence type="ECO:0000313" key="3">
    <source>
        <dbReference type="EMBL" id="ESK87494.1"/>
    </source>
</evidence>